<reference evidence="2" key="1">
    <citation type="submission" date="2022-10" db="EMBL/GenBank/DDBJ databases">
        <title>Genome assembly of Pristionchus species.</title>
        <authorList>
            <person name="Yoshida K."/>
            <person name="Sommer R.J."/>
        </authorList>
    </citation>
    <scope>NUCLEOTIDE SEQUENCE [LARGE SCALE GENOMIC DNA]</scope>
    <source>
        <strain evidence="2">RS5460</strain>
    </source>
</reference>
<organism evidence="1 2">
    <name type="scientific">Pristionchus mayeri</name>
    <dbReference type="NCBI Taxonomy" id="1317129"/>
    <lineage>
        <taxon>Eukaryota</taxon>
        <taxon>Metazoa</taxon>
        <taxon>Ecdysozoa</taxon>
        <taxon>Nematoda</taxon>
        <taxon>Chromadorea</taxon>
        <taxon>Rhabditida</taxon>
        <taxon>Rhabditina</taxon>
        <taxon>Diplogasteromorpha</taxon>
        <taxon>Diplogasteroidea</taxon>
        <taxon>Neodiplogasteridae</taxon>
        <taxon>Pristionchus</taxon>
    </lineage>
</organism>
<proteinExistence type="predicted"/>
<dbReference type="AlphaFoldDB" id="A0AAN5CE27"/>
<evidence type="ECO:0000313" key="1">
    <source>
        <dbReference type="EMBL" id="GMR38271.1"/>
    </source>
</evidence>
<keyword evidence="2" id="KW-1185">Reference proteome</keyword>
<feature type="non-terminal residue" evidence="1">
    <location>
        <position position="1"/>
    </location>
</feature>
<dbReference type="EMBL" id="BTRK01000002">
    <property type="protein sequence ID" value="GMR38271.1"/>
    <property type="molecule type" value="Genomic_DNA"/>
</dbReference>
<protein>
    <submittedName>
        <fullName evidence="1">Uncharacterized protein</fullName>
    </submittedName>
</protein>
<accession>A0AAN5CE27</accession>
<evidence type="ECO:0000313" key="2">
    <source>
        <dbReference type="Proteomes" id="UP001328107"/>
    </source>
</evidence>
<name>A0AAN5CE27_9BILA</name>
<dbReference type="Proteomes" id="UP001328107">
    <property type="component" value="Unassembled WGS sequence"/>
</dbReference>
<sequence>DGIVASESMKMNTGIDEDKFAFHTSHTLQIETPINEAKLNCCKNVIEMSNLCRSKQLAIKIRTHTASSPIRSAVCIYS</sequence>
<gene>
    <name evidence="1" type="ORF">PMAYCL1PPCAC_08466</name>
</gene>
<comment type="caution">
    <text evidence="1">The sequence shown here is derived from an EMBL/GenBank/DDBJ whole genome shotgun (WGS) entry which is preliminary data.</text>
</comment>